<proteinExistence type="predicted"/>
<sequence length="122" mass="14232">MLVNYHTPRHVYIVCGNTDLRKGIDTLAILIADNFGLDLYDDSLFLFCGRRNDRFRVLYWDGEGFILLYKRFDNGRLTWPRNSEEVKALDSQQLNLLLKGLNPLPQPKVHSAKKRLISFTTF</sequence>
<comment type="caution">
    <text evidence="1">The sequence shown here is derived from an EMBL/GenBank/DDBJ whole genome shotgun (WGS) entry which is preliminary data.</text>
</comment>
<dbReference type="Proteomes" id="UP000234579">
    <property type="component" value="Unassembled WGS sequence"/>
</dbReference>
<dbReference type="EMBL" id="PKGI01000041">
    <property type="protein sequence ID" value="PLA76053.1"/>
    <property type="molecule type" value="Genomic_DNA"/>
</dbReference>
<evidence type="ECO:0000313" key="1">
    <source>
        <dbReference type="EMBL" id="PLA76053.1"/>
    </source>
</evidence>
<organism evidence="1 2">
    <name type="scientific">Ligilactobacillus agilis</name>
    <dbReference type="NCBI Taxonomy" id="1601"/>
    <lineage>
        <taxon>Bacteria</taxon>
        <taxon>Bacillati</taxon>
        <taxon>Bacillota</taxon>
        <taxon>Bacilli</taxon>
        <taxon>Lactobacillales</taxon>
        <taxon>Lactobacillaceae</taxon>
        <taxon>Ligilactobacillus</taxon>
    </lineage>
</organism>
<dbReference type="InterPro" id="IPR008878">
    <property type="entry name" value="Transposase_IS66_Orf2"/>
</dbReference>
<gene>
    <name evidence="1" type="ORF">CYR79_08395</name>
</gene>
<name>A0A2I2A9L8_9LACO</name>
<accession>A0A2I2A9L8</accession>
<dbReference type="PANTHER" id="PTHR36455:SF1">
    <property type="entry name" value="BLR8292 PROTEIN"/>
    <property type="match status" value="1"/>
</dbReference>
<evidence type="ECO:0008006" key="3">
    <source>
        <dbReference type="Google" id="ProtNLM"/>
    </source>
</evidence>
<dbReference type="NCBIfam" id="NF033819">
    <property type="entry name" value="IS66_TnpB"/>
    <property type="match status" value="1"/>
</dbReference>
<dbReference type="RefSeq" id="WP_101812163.1">
    <property type="nucleotide sequence ID" value="NZ_PKGI01000041.1"/>
</dbReference>
<protein>
    <recommendedName>
        <fullName evidence="3">Transposase</fullName>
    </recommendedName>
</protein>
<reference evidence="2" key="1">
    <citation type="submission" date="2017-12" db="EMBL/GenBank/DDBJ databases">
        <authorList>
            <person name="Christensen H."/>
        </authorList>
    </citation>
    <scope>NUCLEOTIDE SEQUENCE [LARGE SCALE GENOMIC DNA]</scope>
    <source>
        <strain evidence="2">268A</strain>
    </source>
</reference>
<dbReference type="AlphaFoldDB" id="A0A2I2A9L8"/>
<dbReference type="Pfam" id="PF05717">
    <property type="entry name" value="TnpB_IS66"/>
    <property type="match status" value="1"/>
</dbReference>
<evidence type="ECO:0000313" key="2">
    <source>
        <dbReference type="Proteomes" id="UP000234579"/>
    </source>
</evidence>
<dbReference type="PANTHER" id="PTHR36455">
    <property type="match status" value="1"/>
</dbReference>